<evidence type="ECO:0000313" key="3">
    <source>
        <dbReference type="Proteomes" id="UP000292702"/>
    </source>
</evidence>
<feature type="region of interest" description="Disordered" evidence="1">
    <location>
        <begin position="264"/>
        <end position="284"/>
    </location>
</feature>
<feature type="compositionally biased region" description="Polar residues" evidence="1">
    <location>
        <begin position="104"/>
        <end position="115"/>
    </location>
</feature>
<sequence length="284" mass="30180">MSTGASGTASRSHELAKFATVSPRVFASTGESFGQSLRSKRSLRDSREAWMGTQEAGVSSRRSEDLEVVPETPPMPSSSRPLILGVAVTVKEESQSPHLPQAHAHQSPSGASTTIAGPPSVPPALLASPIRLRSIESRASPPLLRPPTPRPRRRKLRRYPYPPGVEVPRITASSHPDTPPSKRRRTSADLSAQSPVSLRSPVAAVPEPVSRNMSSRAPAVIADPHSTAHASVAGSAIVSLPFDCFRALVRSELELRQEVQQLRAELASGKAGVSSSGRSSARNL</sequence>
<feature type="compositionally biased region" description="Polar residues" evidence="1">
    <location>
        <begin position="188"/>
        <end position="197"/>
    </location>
</feature>
<accession>A0A4R0RAL7</accession>
<evidence type="ECO:0000313" key="2">
    <source>
        <dbReference type="EMBL" id="TCD63836.1"/>
    </source>
</evidence>
<comment type="caution">
    <text evidence="2">The sequence shown here is derived from an EMBL/GenBank/DDBJ whole genome shotgun (WGS) entry which is preliminary data.</text>
</comment>
<feature type="compositionally biased region" description="Low complexity" evidence="1">
    <location>
        <begin position="267"/>
        <end position="284"/>
    </location>
</feature>
<reference evidence="2 3" key="1">
    <citation type="submission" date="2018-11" db="EMBL/GenBank/DDBJ databases">
        <title>Genome assembly of Steccherinum ochraceum LE-BIN_3174, the white-rot fungus of the Steccherinaceae family (The Residual Polyporoid clade, Polyporales, Basidiomycota).</title>
        <authorList>
            <person name="Fedorova T.V."/>
            <person name="Glazunova O.A."/>
            <person name="Landesman E.O."/>
            <person name="Moiseenko K.V."/>
            <person name="Psurtseva N.V."/>
            <person name="Savinova O.S."/>
            <person name="Shakhova N.V."/>
            <person name="Tyazhelova T.V."/>
            <person name="Vasina D.V."/>
        </authorList>
    </citation>
    <scope>NUCLEOTIDE SEQUENCE [LARGE SCALE GENOMIC DNA]</scope>
    <source>
        <strain evidence="2 3">LE-BIN_3174</strain>
    </source>
</reference>
<feature type="region of interest" description="Disordered" evidence="1">
    <location>
        <begin position="29"/>
        <end position="210"/>
    </location>
</feature>
<name>A0A4R0RAL7_9APHY</name>
<dbReference type="Proteomes" id="UP000292702">
    <property type="component" value="Unassembled WGS sequence"/>
</dbReference>
<protein>
    <submittedName>
        <fullName evidence="2">Uncharacterized protein</fullName>
    </submittedName>
</protein>
<proteinExistence type="predicted"/>
<dbReference type="EMBL" id="RWJN01000272">
    <property type="protein sequence ID" value="TCD63836.1"/>
    <property type="molecule type" value="Genomic_DNA"/>
</dbReference>
<organism evidence="2 3">
    <name type="scientific">Steccherinum ochraceum</name>
    <dbReference type="NCBI Taxonomy" id="92696"/>
    <lineage>
        <taxon>Eukaryota</taxon>
        <taxon>Fungi</taxon>
        <taxon>Dikarya</taxon>
        <taxon>Basidiomycota</taxon>
        <taxon>Agaricomycotina</taxon>
        <taxon>Agaricomycetes</taxon>
        <taxon>Polyporales</taxon>
        <taxon>Steccherinaceae</taxon>
        <taxon>Steccherinum</taxon>
    </lineage>
</organism>
<evidence type="ECO:0000256" key="1">
    <source>
        <dbReference type="SAM" id="MobiDB-lite"/>
    </source>
</evidence>
<gene>
    <name evidence="2" type="ORF">EIP91_004903</name>
</gene>
<keyword evidence="3" id="KW-1185">Reference proteome</keyword>
<dbReference type="AlphaFoldDB" id="A0A4R0RAL7"/>